<dbReference type="VEuPathDB" id="FungiDB:PV10_06214"/>
<reference evidence="14 15" key="1">
    <citation type="submission" date="2017-03" db="EMBL/GenBank/DDBJ databases">
        <title>Genomes of endolithic fungi from Antarctica.</title>
        <authorList>
            <person name="Coleine C."/>
            <person name="Masonjones S."/>
            <person name="Stajich J.E."/>
        </authorList>
    </citation>
    <scope>NUCLEOTIDE SEQUENCE [LARGE SCALE GENOMIC DNA]</scope>
    <source>
        <strain evidence="14 15">CCFEE 6314</strain>
    </source>
</reference>
<evidence type="ECO:0000313" key="14">
    <source>
        <dbReference type="EMBL" id="RVX70573.1"/>
    </source>
</evidence>
<dbReference type="GO" id="GO:0020037">
    <property type="term" value="F:heme binding"/>
    <property type="evidence" value="ECO:0007669"/>
    <property type="project" value="InterPro"/>
</dbReference>
<dbReference type="PANTHER" id="PTHR24305:SF232">
    <property type="entry name" value="P450, PUTATIVE (EUROFUNG)-RELATED"/>
    <property type="match status" value="1"/>
</dbReference>
<dbReference type="PROSITE" id="PS00086">
    <property type="entry name" value="CYTOCHROME_P450"/>
    <property type="match status" value="1"/>
</dbReference>
<dbReference type="CDD" id="cd11060">
    <property type="entry name" value="CYP57A1-like"/>
    <property type="match status" value="1"/>
</dbReference>
<keyword evidence="11" id="KW-0539">Nucleus</keyword>
<protein>
    <recommendedName>
        <fullName evidence="13">Nitroreductase domain-containing protein</fullName>
    </recommendedName>
</protein>
<evidence type="ECO:0000256" key="5">
    <source>
        <dbReference type="ARBA" id="ARBA00010617"/>
    </source>
</evidence>
<keyword evidence="9 12" id="KW-0408">Iron</keyword>
<dbReference type="InterPro" id="IPR000415">
    <property type="entry name" value="Nitroreductase-like"/>
</dbReference>
<evidence type="ECO:0000256" key="3">
    <source>
        <dbReference type="ARBA" id="ARBA00004496"/>
    </source>
</evidence>
<dbReference type="FunFam" id="3.40.109.10:FF:000001">
    <property type="entry name" value="Nitroreductase family"/>
    <property type="match status" value="1"/>
</dbReference>
<dbReference type="FunFam" id="1.10.630.10:FF:000050">
    <property type="entry name" value="Cytochrome P450 monooxygenase"/>
    <property type="match status" value="1"/>
</dbReference>
<dbReference type="Pfam" id="PF00881">
    <property type="entry name" value="Nitroreductase"/>
    <property type="match status" value="1"/>
</dbReference>
<dbReference type="SUPFAM" id="SSF48264">
    <property type="entry name" value="Cytochrome P450"/>
    <property type="match status" value="1"/>
</dbReference>
<keyword evidence="12" id="KW-0349">Heme</keyword>
<dbReference type="VEuPathDB" id="FungiDB:PV10_03420"/>
<evidence type="ECO:0000256" key="7">
    <source>
        <dbReference type="ARBA" id="ARBA00022723"/>
    </source>
</evidence>
<evidence type="ECO:0000256" key="1">
    <source>
        <dbReference type="ARBA" id="ARBA00001971"/>
    </source>
</evidence>
<dbReference type="GO" id="GO:0016705">
    <property type="term" value="F:oxidoreductase activity, acting on paired donors, with incorporation or reduction of molecular oxygen"/>
    <property type="evidence" value="ECO:0007669"/>
    <property type="project" value="InterPro"/>
</dbReference>
<dbReference type="GO" id="GO:0005634">
    <property type="term" value="C:nucleus"/>
    <property type="evidence" value="ECO:0007669"/>
    <property type="project" value="UniProtKB-SubCell"/>
</dbReference>
<feature type="binding site" description="axial binding residue" evidence="12">
    <location>
        <position position="462"/>
    </location>
    <ligand>
        <name>heme</name>
        <dbReference type="ChEBI" id="CHEBI:30413"/>
    </ligand>
    <ligandPart>
        <name>Fe</name>
        <dbReference type="ChEBI" id="CHEBI:18248"/>
    </ligandPart>
</feature>
<dbReference type="EMBL" id="NAJM01000022">
    <property type="protein sequence ID" value="RVX70573.1"/>
    <property type="molecule type" value="Genomic_DNA"/>
</dbReference>
<evidence type="ECO:0000259" key="13">
    <source>
        <dbReference type="Pfam" id="PF00881"/>
    </source>
</evidence>
<dbReference type="PRINTS" id="PR00463">
    <property type="entry name" value="EP450I"/>
</dbReference>
<evidence type="ECO:0000313" key="15">
    <source>
        <dbReference type="Proteomes" id="UP000288859"/>
    </source>
</evidence>
<comment type="similarity">
    <text evidence="4">Belongs to the nitroreductase family.</text>
</comment>
<dbReference type="InterPro" id="IPR002401">
    <property type="entry name" value="Cyt_P450_E_grp-I"/>
</dbReference>
<comment type="similarity">
    <text evidence="5">Belongs to the cytochrome P450 family.</text>
</comment>
<sequence length="714" mass="80928">MLDSFLPLLRAYWPWILTVAGVAYLLSNYFHNGLNKYPGPVPARFSNWWRVWDVWGRRPDITHLALHRKHGDVVRLGPNTLSFANPKALKQIYGLNKGFVKSGFYPVQQAVTQGKRLPSLFSTTDESYHANLRRSVNNAFSMSQLVSYEPAVNETVELFLDQTEKLYARTNKVCDFAEWLQYFAFDVIGQITYSKRHGFLEGNTDVDGMIGYLGKLFSYVAPVGQMPWLDLLFLKNPLVLLLDKLGVKLFAFPISTFAKARMSERISEMEKQGVEKGIDRTDLLSMFLKAQRDRPDFMTDQRVLTMAVSMAFAGSETTAISLAAVFYYLLRNPQCYQKIMQELDEAVEEGRIADTPSKTVTWAESQKLPYLDACIKEAFRMHPAAGLPLERITPPQGIEIDGHFIPGGTIVGCNAWVIHKREEIFGENVDSYIPERWLDASPTQLKEMNGTLFQFGAGARTCIGKNISLLEMYKLVPAFLRRFEVSLDDPRKDWKLHNAWFVKEHDFYLAKMSTAFLQAVEARHSYYNLTPESPIPDSKIEEIVKATVLHSPSTMNVQSARAVILFREKHQKFWEIAGSGLAQMPIPEAAKEDLLGKVKLFGAAYGTVLWYEDQATLDGLEEKHPAVKPFLGEFSDHSSGIHHFVSWAALDAEGLGANLQHFGFVPGVKEEVAKLFDIPDTWVLKAQLVFGKRPSKPEYPRAYEPIESRVLVRS</sequence>
<dbReference type="InterPro" id="IPR001128">
    <property type="entry name" value="Cyt_P450"/>
</dbReference>
<evidence type="ECO:0000256" key="9">
    <source>
        <dbReference type="ARBA" id="ARBA00023004"/>
    </source>
</evidence>
<evidence type="ECO:0000256" key="6">
    <source>
        <dbReference type="ARBA" id="ARBA00022490"/>
    </source>
</evidence>
<dbReference type="Proteomes" id="UP000288859">
    <property type="component" value="Unassembled WGS sequence"/>
</dbReference>
<dbReference type="InterPro" id="IPR036396">
    <property type="entry name" value="Cyt_P450_sf"/>
</dbReference>
<comment type="cofactor">
    <cofactor evidence="1 12">
        <name>heme</name>
        <dbReference type="ChEBI" id="CHEBI:30413"/>
    </cofactor>
</comment>
<dbReference type="InterPro" id="IPR033877">
    <property type="entry name" value="Frm2/Hbn1"/>
</dbReference>
<dbReference type="Gene3D" id="3.40.109.10">
    <property type="entry name" value="NADH Oxidase"/>
    <property type="match status" value="1"/>
</dbReference>
<name>A0A438N4A0_EXOME</name>
<dbReference type="Gene3D" id="1.10.630.10">
    <property type="entry name" value="Cytochrome P450"/>
    <property type="match status" value="1"/>
</dbReference>
<dbReference type="GO" id="GO:0005506">
    <property type="term" value="F:iron ion binding"/>
    <property type="evidence" value="ECO:0007669"/>
    <property type="project" value="InterPro"/>
</dbReference>
<evidence type="ECO:0000256" key="12">
    <source>
        <dbReference type="PIRSR" id="PIRSR602401-1"/>
    </source>
</evidence>
<dbReference type="GO" id="GO:0034599">
    <property type="term" value="P:cellular response to oxidative stress"/>
    <property type="evidence" value="ECO:0007669"/>
    <property type="project" value="InterPro"/>
</dbReference>
<keyword evidence="10" id="KW-0503">Monooxygenase</keyword>
<keyword evidence="7 12" id="KW-0479">Metal-binding</keyword>
<feature type="domain" description="Nitroreductase" evidence="13">
    <location>
        <begin position="521"/>
        <end position="692"/>
    </location>
</feature>
<dbReference type="PANTHER" id="PTHR24305">
    <property type="entry name" value="CYTOCHROME P450"/>
    <property type="match status" value="1"/>
</dbReference>
<dbReference type="CDD" id="cd02140">
    <property type="entry name" value="Frm2-like"/>
    <property type="match status" value="1"/>
</dbReference>
<dbReference type="OrthoDB" id="3934656at2759"/>
<evidence type="ECO:0000256" key="4">
    <source>
        <dbReference type="ARBA" id="ARBA00007118"/>
    </source>
</evidence>
<dbReference type="Pfam" id="PF00067">
    <property type="entry name" value="p450"/>
    <property type="match status" value="1"/>
</dbReference>
<dbReference type="InterPro" id="IPR050121">
    <property type="entry name" value="Cytochrome_P450_monoxygenase"/>
</dbReference>
<evidence type="ECO:0000256" key="2">
    <source>
        <dbReference type="ARBA" id="ARBA00004123"/>
    </source>
</evidence>
<dbReference type="PRINTS" id="PR00385">
    <property type="entry name" value="P450"/>
</dbReference>
<comment type="caution">
    <text evidence="14">The sequence shown here is derived from an EMBL/GenBank/DDBJ whole genome shotgun (WGS) entry which is preliminary data.</text>
</comment>
<organism evidence="14 15">
    <name type="scientific">Exophiala mesophila</name>
    <name type="common">Black yeast-like fungus</name>
    <dbReference type="NCBI Taxonomy" id="212818"/>
    <lineage>
        <taxon>Eukaryota</taxon>
        <taxon>Fungi</taxon>
        <taxon>Dikarya</taxon>
        <taxon>Ascomycota</taxon>
        <taxon>Pezizomycotina</taxon>
        <taxon>Eurotiomycetes</taxon>
        <taxon>Chaetothyriomycetidae</taxon>
        <taxon>Chaetothyriales</taxon>
        <taxon>Herpotrichiellaceae</taxon>
        <taxon>Exophiala</taxon>
    </lineage>
</organism>
<accession>A0A438N4A0</accession>
<keyword evidence="6" id="KW-0963">Cytoplasm</keyword>
<dbReference type="SUPFAM" id="SSF55469">
    <property type="entry name" value="FMN-dependent nitroreductase-like"/>
    <property type="match status" value="1"/>
</dbReference>
<evidence type="ECO:0000256" key="10">
    <source>
        <dbReference type="ARBA" id="ARBA00023033"/>
    </source>
</evidence>
<dbReference type="GO" id="GO:0005737">
    <property type="term" value="C:cytoplasm"/>
    <property type="evidence" value="ECO:0007669"/>
    <property type="project" value="UniProtKB-SubCell"/>
</dbReference>
<dbReference type="InterPro" id="IPR017972">
    <property type="entry name" value="Cyt_P450_CS"/>
</dbReference>
<proteinExistence type="inferred from homology"/>
<evidence type="ECO:0000256" key="11">
    <source>
        <dbReference type="ARBA" id="ARBA00023242"/>
    </source>
</evidence>
<dbReference type="InterPro" id="IPR029479">
    <property type="entry name" value="Nitroreductase"/>
</dbReference>
<dbReference type="GO" id="GO:0004497">
    <property type="term" value="F:monooxygenase activity"/>
    <property type="evidence" value="ECO:0007669"/>
    <property type="project" value="UniProtKB-KW"/>
</dbReference>
<dbReference type="AlphaFoldDB" id="A0A438N4A0"/>
<gene>
    <name evidence="14" type="ORF">B0A52_05224</name>
</gene>
<comment type="subcellular location">
    <subcellularLocation>
        <location evidence="3">Cytoplasm</location>
    </subcellularLocation>
    <subcellularLocation>
        <location evidence="2">Nucleus</location>
    </subcellularLocation>
</comment>
<evidence type="ECO:0000256" key="8">
    <source>
        <dbReference type="ARBA" id="ARBA00023002"/>
    </source>
</evidence>
<keyword evidence="8" id="KW-0560">Oxidoreductase</keyword>